<dbReference type="GO" id="GO:0006511">
    <property type="term" value="P:ubiquitin-dependent protein catabolic process"/>
    <property type="evidence" value="ECO:0007669"/>
    <property type="project" value="InterPro"/>
</dbReference>
<proteinExistence type="inferred from homology"/>
<keyword evidence="2" id="KW-0833">Ubl conjugation pathway</keyword>
<dbReference type="GO" id="GO:0031593">
    <property type="term" value="F:polyubiquitin modification-dependent protein binding"/>
    <property type="evidence" value="ECO:0007669"/>
    <property type="project" value="TreeGrafter"/>
</dbReference>
<dbReference type="PANTHER" id="PTHR12555">
    <property type="entry name" value="UBIQUITIN FUSION DEGRADATON PROTEIN 1"/>
    <property type="match status" value="1"/>
</dbReference>
<dbReference type="EMBL" id="GDHC01000476">
    <property type="protein sequence ID" value="JAQ18153.1"/>
    <property type="molecule type" value="Transcribed_RNA"/>
</dbReference>
<evidence type="ECO:0000256" key="1">
    <source>
        <dbReference type="ARBA" id="ARBA00006043"/>
    </source>
</evidence>
<dbReference type="InterPro" id="IPR055417">
    <property type="entry name" value="UFD1_N1"/>
</dbReference>
<organism evidence="4">
    <name type="scientific">Lygus hesperus</name>
    <name type="common">Western plant bug</name>
    <dbReference type="NCBI Taxonomy" id="30085"/>
    <lineage>
        <taxon>Eukaryota</taxon>
        <taxon>Metazoa</taxon>
        <taxon>Ecdysozoa</taxon>
        <taxon>Arthropoda</taxon>
        <taxon>Hexapoda</taxon>
        <taxon>Insecta</taxon>
        <taxon>Pterygota</taxon>
        <taxon>Neoptera</taxon>
        <taxon>Paraneoptera</taxon>
        <taxon>Hemiptera</taxon>
        <taxon>Heteroptera</taxon>
        <taxon>Panheteroptera</taxon>
        <taxon>Cimicomorpha</taxon>
        <taxon>Miridae</taxon>
        <taxon>Mirini</taxon>
        <taxon>Lygus</taxon>
    </lineage>
</organism>
<evidence type="ECO:0000313" key="4">
    <source>
        <dbReference type="EMBL" id="JAQ18153.1"/>
    </source>
</evidence>
<accession>A0A146MEH6</accession>
<dbReference type="Gene3D" id="2.40.40.50">
    <property type="entry name" value="Ubiquitin fusion degradation protein UFD1, N-terminal domain"/>
    <property type="match status" value="1"/>
</dbReference>
<dbReference type="PANTHER" id="PTHR12555:SF13">
    <property type="entry name" value="UBIQUITIN RECOGNITION FACTOR IN ER-ASSOCIATED DEGRADATION PROTEIN 1"/>
    <property type="match status" value="1"/>
</dbReference>
<feature type="domain" description="Ubiquitin fusion degradation protein UFD1 N-terminal subdomain 1" evidence="3">
    <location>
        <begin position="4"/>
        <end position="96"/>
    </location>
</feature>
<name>A0A146MEH6_LYGHE</name>
<evidence type="ECO:0000259" key="3">
    <source>
        <dbReference type="Pfam" id="PF03152"/>
    </source>
</evidence>
<dbReference type="AlphaFoldDB" id="A0A146MEH6"/>
<protein>
    <submittedName>
        <fullName evidence="4">Ubiquitin fusion degradation protein 1</fullName>
    </submittedName>
</protein>
<gene>
    <name evidence="4" type="primary">ufd1_0</name>
    <name evidence="4" type="ORF">g.45604</name>
</gene>
<dbReference type="GO" id="GO:0036503">
    <property type="term" value="P:ERAD pathway"/>
    <property type="evidence" value="ECO:0007669"/>
    <property type="project" value="TreeGrafter"/>
</dbReference>
<sequence>MAAFTATLKIYPVTMQLAHPKTDMECGGKVVLPVSALHALTSRVSFLQKSPMLFMISFGLKNTHCGVLEFTAEEGNVNVPSWILGTLQANIGDTVQELRWKFGDGKKVAFAFGFYSANFCSKPVHVGRNVVSSPIPGMQYQTKRRRELVVLLNLWRYHPGRLFFMLLGLLLTLALSVSTIKSFRYPTDSCDDNYHYYVGFYGSKYPVPNIVHFYRGGREAMNLTVSDVACIEAALRLQGPVYIHTDDLTAATKAAKKVGLESRVTILPAPVSSSVTIPDSILWVYGGVFMRNDVYLLRNINIMRSNESSRTPRGDIVASTPEAARASKMAARVVPGVLLEKDWGALYIMDVLKNCSVRAVRLGTRNDVMYHRNLTVNPR</sequence>
<dbReference type="InterPro" id="IPR042299">
    <property type="entry name" value="Ufd1-like_Nn"/>
</dbReference>
<dbReference type="GO" id="GO:0034098">
    <property type="term" value="C:VCP-NPL4-UFD1 AAA ATPase complex"/>
    <property type="evidence" value="ECO:0007669"/>
    <property type="project" value="TreeGrafter"/>
</dbReference>
<comment type="similarity">
    <text evidence="1">Belongs to the UFD1 family.</text>
</comment>
<dbReference type="InterPro" id="IPR004854">
    <property type="entry name" value="Ufd1-like"/>
</dbReference>
<dbReference type="Pfam" id="PF03152">
    <property type="entry name" value="UFD1_N1"/>
    <property type="match status" value="1"/>
</dbReference>
<reference evidence="4" key="1">
    <citation type="journal article" date="2016" name="Gigascience">
        <title>De novo construction of an expanded transcriptome assembly for the western tarnished plant bug, Lygus hesperus.</title>
        <authorList>
            <person name="Tassone E.E."/>
            <person name="Geib S.M."/>
            <person name="Hall B."/>
            <person name="Fabrick J.A."/>
            <person name="Brent C.S."/>
            <person name="Hull J.J."/>
        </authorList>
    </citation>
    <scope>NUCLEOTIDE SEQUENCE</scope>
</reference>
<evidence type="ECO:0000256" key="2">
    <source>
        <dbReference type="ARBA" id="ARBA00022786"/>
    </source>
</evidence>